<dbReference type="PROSITE" id="PS50893">
    <property type="entry name" value="ABC_TRANSPORTER_2"/>
    <property type="match status" value="1"/>
</dbReference>
<protein>
    <submittedName>
        <fullName evidence="12">ABC transporter ATP-binding protein</fullName>
    </submittedName>
</protein>
<dbReference type="CDD" id="cd18551">
    <property type="entry name" value="ABC_6TM_LmrA_like"/>
    <property type="match status" value="1"/>
</dbReference>
<evidence type="ECO:0000256" key="7">
    <source>
        <dbReference type="ARBA" id="ARBA00022989"/>
    </source>
</evidence>
<evidence type="ECO:0000313" key="12">
    <source>
        <dbReference type="EMBL" id="MBC1399038.1"/>
    </source>
</evidence>
<evidence type="ECO:0000256" key="1">
    <source>
        <dbReference type="ARBA" id="ARBA00004651"/>
    </source>
</evidence>
<dbReference type="Gene3D" id="3.40.50.300">
    <property type="entry name" value="P-loop containing nucleotide triphosphate hydrolases"/>
    <property type="match status" value="1"/>
</dbReference>
<dbReference type="InterPro" id="IPR003439">
    <property type="entry name" value="ABC_transporter-like_ATP-bd"/>
</dbReference>
<dbReference type="PANTHER" id="PTHR43394">
    <property type="entry name" value="ATP-DEPENDENT PERMEASE MDL1, MITOCHONDRIAL"/>
    <property type="match status" value="1"/>
</dbReference>
<dbReference type="FunFam" id="3.40.50.300:FF:000221">
    <property type="entry name" value="Multidrug ABC transporter ATP-binding protein"/>
    <property type="match status" value="1"/>
</dbReference>
<gene>
    <name evidence="12" type="ORF">HB844_09180</name>
</gene>
<dbReference type="SUPFAM" id="SSF90123">
    <property type="entry name" value="ABC transporter transmembrane region"/>
    <property type="match status" value="1"/>
</dbReference>
<keyword evidence="3" id="KW-1003">Cell membrane</keyword>
<name>A0A841YG02_9LIST</name>
<dbReference type="SUPFAM" id="SSF52540">
    <property type="entry name" value="P-loop containing nucleoside triphosphate hydrolases"/>
    <property type="match status" value="1"/>
</dbReference>
<dbReference type="AlphaFoldDB" id="A0A841YG02"/>
<evidence type="ECO:0000259" key="10">
    <source>
        <dbReference type="PROSITE" id="PS50893"/>
    </source>
</evidence>
<dbReference type="PROSITE" id="PS50929">
    <property type="entry name" value="ABC_TM1F"/>
    <property type="match status" value="1"/>
</dbReference>
<proteinExistence type="predicted"/>
<keyword evidence="4 9" id="KW-0812">Transmembrane</keyword>
<keyword evidence="5" id="KW-0547">Nucleotide-binding</keyword>
<evidence type="ECO:0000256" key="8">
    <source>
        <dbReference type="ARBA" id="ARBA00023136"/>
    </source>
</evidence>
<feature type="transmembrane region" description="Helical" evidence="9">
    <location>
        <begin position="281"/>
        <end position="302"/>
    </location>
</feature>
<feature type="transmembrane region" description="Helical" evidence="9">
    <location>
        <begin position="166"/>
        <end position="183"/>
    </location>
</feature>
<comment type="caution">
    <text evidence="12">The sequence shown here is derived from an EMBL/GenBank/DDBJ whole genome shotgun (WGS) entry which is preliminary data.</text>
</comment>
<organism evidence="12 13">
    <name type="scientific">Listeria fleischmannii</name>
    <dbReference type="NCBI Taxonomy" id="1069827"/>
    <lineage>
        <taxon>Bacteria</taxon>
        <taxon>Bacillati</taxon>
        <taxon>Bacillota</taxon>
        <taxon>Bacilli</taxon>
        <taxon>Bacillales</taxon>
        <taxon>Listeriaceae</taxon>
        <taxon>Listeria</taxon>
    </lineage>
</organism>
<dbReference type="GO" id="GO:0016887">
    <property type="term" value="F:ATP hydrolysis activity"/>
    <property type="evidence" value="ECO:0007669"/>
    <property type="project" value="InterPro"/>
</dbReference>
<feature type="transmembrane region" description="Helical" evidence="9">
    <location>
        <begin position="21"/>
        <end position="44"/>
    </location>
</feature>
<dbReference type="SMART" id="SM00382">
    <property type="entry name" value="AAA"/>
    <property type="match status" value="1"/>
</dbReference>
<comment type="subcellular location">
    <subcellularLocation>
        <location evidence="1">Cell membrane</location>
        <topology evidence="1">Multi-pass membrane protein</topology>
    </subcellularLocation>
</comment>
<feature type="domain" description="ABC transporter" evidence="10">
    <location>
        <begin position="339"/>
        <end position="574"/>
    </location>
</feature>
<dbReference type="Pfam" id="PF00005">
    <property type="entry name" value="ABC_tran"/>
    <property type="match status" value="1"/>
</dbReference>
<dbReference type="InterPro" id="IPR011527">
    <property type="entry name" value="ABC1_TM_dom"/>
</dbReference>
<keyword evidence="8 9" id="KW-0472">Membrane</keyword>
<feature type="transmembrane region" description="Helical" evidence="9">
    <location>
        <begin position="143"/>
        <end position="160"/>
    </location>
</feature>
<dbReference type="Pfam" id="PF00664">
    <property type="entry name" value="ABC_membrane"/>
    <property type="match status" value="1"/>
</dbReference>
<evidence type="ECO:0000256" key="9">
    <source>
        <dbReference type="SAM" id="Phobius"/>
    </source>
</evidence>
<feature type="transmembrane region" description="Helical" evidence="9">
    <location>
        <begin position="246"/>
        <end position="269"/>
    </location>
</feature>
<dbReference type="GO" id="GO:0015421">
    <property type="term" value="F:ABC-type oligopeptide transporter activity"/>
    <property type="evidence" value="ECO:0007669"/>
    <property type="project" value="TreeGrafter"/>
</dbReference>
<dbReference type="GO" id="GO:0005524">
    <property type="term" value="F:ATP binding"/>
    <property type="evidence" value="ECO:0007669"/>
    <property type="project" value="UniProtKB-KW"/>
</dbReference>
<keyword evidence="6 12" id="KW-0067">ATP-binding</keyword>
<evidence type="ECO:0000256" key="4">
    <source>
        <dbReference type="ARBA" id="ARBA00022692"/>
    </source>
</evidence>
<keyword evidence="7 9" id="KW-1133">Transmembrane helix</keyword>
<feature type="transmembrane region" description="Helical" evidence="9">
    <location>
        <begin position="64"/>
        <end position="95"/>
    </location>
</feature>
<evidence type="ECO:0000256" key="3">
    <source>
        <dbReference type="ARBA" id="ARBA00022475"/>
    </source>
</evidence>
<dbReference type="PANTHER" id="PTHR43394:SF1">
    <property type="entry name" value="ATP-BINDING CASSETTE SUB-FAMILY B MEMBER 10, MITOCHONDRIAL"/>
    <property type="match status" value="1"/>
</dbReference>
<dbReference type="EMBL" id="JAARPY010000008">
    <property type="protein sequence ID" value="MBC1399038.1"/>
    <property type="molecule type" value="Genomic_DNA"/>
</dbReference>
<keyword evidence="2" id="KW-0813">Transport</keyword>
<evidence type="ECO:0000256" key="2">
    <source>
        <dbReference type="ARBA" id="ARBA00022448"/>
    </source>
</evidence>
<sequence>MKSQENSYSWKKFGSLISQKTVSKPLFSVAILLSVISTIVSLVVPLFAKNFIDGFMGKNFNTNLVFYLLLLFAAQVVLSGFALYLLNLIGLKLVFAIRNRLWNKILYLPIRYFDNTNSGEFVSRMINDTGLIKTLVSDQFPQVINGIISLVGTITILLFMDAKLTVILFIAIPVLILIVAPLGKKLFVISKGLQAETAAFSSKISQVVGNVRLVKATTSENVEVENGRNDLMKLFQFGNREAKINAIISPLTVFVVMGILIGIIIYGGVRVNAGTLTIGTLIAFLIYVFQLLPPITSFVTFFSQLQKVKGATQRIYEILNESSENLSHGDSVSFSDKHIYAKNLTFSYDDENTVIDDISFEGKPGEMIAFVGPSGAGKSTIFSLLERFYHPTDGNIFVGEHSMKHISLESWRSQFSYVLQDNLLLSGTIRENLIYGLKHEVTDEDLWQALKLAYADSFVADLPEQLDAEVGEHGVKLSGGQKQRITIARAFLSKAQILLLDEATASLDVRTEQYVQKSLLQLMKHKTIFVIAHRIDTIKHSNKIIFVDKGRITGQGTHDELIRTHELYASFIQTQFIDDDVNEERA</sequence>
<dbReference type="Gene3D" id="1.20.1560.10">
    <property type="entry name" value="ABC transporter type 1, transmembrane domain"/>
    <property type="match status" value="1"/>
</dbReference>
<evidence type="ECO:0000313" key="13">
    <source>
        <dbReference type="Proteomes" id="UP000571128"/>
    </source>
</evidence>
<accession>A0A841YG02</accession>
<dbReference type="PROSITE" id="PS00211">
    <property type="entry name" value="ABC_TRANSPORTER_1"/>
    <property type="match status" value="1"/>
</dbReference>
<dbReference type="RefSeq" id="WP_007547312.1">
    <property type="nucleotide sequence ID" value="NZ_JAARPY010000008.1"/>
</dbReference>
<evidence type="ECO:0000256" key="6">
    <source>
        <dbReference type="ARBA" id="ARBA00022840"/>
    </source>
</evidence>
<dbReference type="InterPro" id="IPR017871">
    <property type="entry name" value="ABC_transporter-like_CS"/>
</dbReference>
<dbReference type="InterPro" id="IPR027417">
    <property type="entry name" value="P-loop_NTPase"/>
</dbReference>
<dbReference type="GO" id="GO:0005886">
    <property type="term" value="C:plasma membrane"/>
    <property type="evidence" value="ECO:0007669"/>
    <property type="project" value="UniProtKB-SubCell"/>
</dbReference>
<dbReference type="InterPro" id="IPR003593">
    <property type="entry name" value="AAA+_ATPase"/>
</dbReference>
<evidence type="ECO:0000256" key="5">
    <source>
        <dbReference type="ARBA" id="ARBA00022741"/>
    </source>
</evidence>
<dbReference type="InterPro" id="IPR036640">
    <property type="entry name" value="ABC1_TM_sf"/>
</dbReference>
<reference evidence="12 13" key="1">
    <citation type="submission" date="2020-03" db="EMBL/GenBank/DDBJ databases">
        <title>Soil Listeria distribution.</title>
        <authorList>
            <person name="Liao J."/>
            <person name="Wiedmann M."/>
        </authorList>
    </citation>
    <scope>NUCLEOTIDE SEQUENCE [LARGE SCALE GENOMIC DNA]</scope>
    <source>
        <strain evidence="12 13">FSL L7-1645</strain>
    </source>
</reference>
<evidence type="ECO:0000259" key="11">
    <source>
        <dbReference type="PROSITE" id="PS50929"/>
    </source>
</evidence>
<dbReference type="Proteomes" id="UP000571128">
    <property type="component" value="Unassembled WGS sequence"/>
</dbReference>
<dbReference type="InterPro" id="IPR039421">
    <property type="entry name" value="Type_1_exporter"/>
</dbReference>
<feature type="domain" description="ABC transmembrane type-1" evidence="11">
    <location>
        <begin position="29"/>
        <end position="307"/>
    </location>
</feature>